<dbReference type="InterPro" id="IPR036388">
    <property type="entry name" value="WH-like_DNA-bd_sf"/>
</dbReference>
<evidence type="ECO:0000256" key="2">
    <source>
        <dbReference type="ARBA" id="ARBA00023125"/>
    </source>
</evidence>
<feature type="domain" description="HTH iclR-type" evidence="5">
    <location>
        <begin position="12"/>
        <end position="74"/>
    </location>
</feature>
<dbReference type="GO" id="GO:0045892">
    <property type="term" value="P:negative regulation of DNA-templated transcription"/>
    <property type="evidence" value="ECO:0007669"/>
    <property type="project" value="TreeGrafter"/>
</dbReference>
<evidence type="ECO:0000256" key="3">
    <source>
        <dbReference type="ARBA" id="ARBA00023163"/>
    </source>
</evidence>
<keyword evidence="3" id="KW-0804">Transcription</keyword>
<dbReference type="RefSeq" id="WP_106730558.1">
    <property type="nucleotide sequence ID" value="NZ_PXYG01000007.1"/>
</dbReference>
<dbReference type="GO" id="GO:0003677">
    <property type="term" value="F:DNA binding"/>
    <property type="evidence" value="ECO:0007669"/>
    <property type="project" value="UniProtKB-KW"/>
</dbReference>
<gene>
    <name evidence="7" type="ORF">C7H85_15285</name>
</gene>
<accession>A0A2P7R1L3</accession>
<dbReference type="PROSITE" id="PS51077">
    <property type="entry name" value="HTH_ICLR"/>
    <property type="match status" value="1"/>
</dbReference>
<keyword evidence="2" id="KW-0238">DNA-binding</keyword>
<comment type="caution">
    <text evidence="7">The sequence shown here is derived from an EMBL/GenBank/DDBJ whole genome shotgun (WGS) entry which is preliminary data.</text>
</comment>
<evidence type="ECO:0000313" key="7">
    <source>
        <dbReference type="EMBL" id="PSJ44106.1"/>
    </source>
</evidence>
<keyword evidence="8" id="KW-1185">Reference proteome</keyword>
<dbReference type="GO" id="GO:0003700">
    <property type="term" value="F:DNA-binding transcription factor activity"/>
    <property type="evidence" value="ECO:0007669"/>
    <property type="project" value="TreeGrafter"/>
</dbReference>
<feature type="domain" description="IclR-ED" evidence="6">
    <location>
        <begin position="75"/>
        <end position="262"/>
    </location>
</feature>
<dbReference type="InterPro" id="IPR050707">
    <property type="entry name" value="HTH_MetabolicPath_Reg"/>
</dbReference>
<dbReference type="Pfam" id="PF09339">
    <property type="entry name" value="HTH_IclR"/>
    <property type="match status" value="1"/>
</dbReference>
<dbReference type="InterPro" id="IPR005471">
    <property type="entry name" value="Tscrpt_reg_IclR_N"/>
</dbReference>
<feature type="region of interest" description="Disordered" evidence="4">
    <location>
        <begin position="258"/>
        <end position="309"/>
    </location>
</feature>
<sequence length="309" mass="34459">MSGDNKSDYKAVRGLIRGLDLLNSLNRFDGGARIGQLAEATGLHRTTVRRLLETLQNEGYVRRSESDDGYRLNIKVRELSEGFRDEQWISQLAAPLLGQLLQEVVWPTDITTLDVDAMVIRETTHRFSRLSFHRSMVGRRLPLLQTAAGRAYIAHCPDAEREGILALLASRDDTQGRLARNRIWVDKLIRQTRANGYGANYGEWGEEEKIGAIAVPIRHGEQVLGSLNLIYIAKAMPIEEAARRYLGSMRGMVGQIEQQLEQQDAERRQALEEARRQENGESQLAGGEAQTPDTTPPGAEDGAGREQGS</sequence>
<keyword evidence="1" id="KW-0805">Transcription regulation</keyword>
<evidence type="ECO:0000256" key="4">
    <source>
        <dbReference type="SAM" id="MobiDB-lite"/>
    </source>
</evidence>
<evidence type="ECO:0000259" key="5">
    <source>
        <dbReference type="PROSITE" id="PS51077"/>
    </source>
</evidence>
<dbReference type="SMART" id="SM00346">
    <property type="entry name" value="HTH_ICLR"/>
    <property type="match status" value="1"/>
</dbReference>
<protein>
    <submittedName>
        <fullName evidence="7">Transcriptional regulator</fullName>
    </submittedName>
</protein>
<dbReference type="InterPro" id="IPR036390">
    <property type="entry name" value="WH_DNA-bd_sf"/>
</dbReference>
<feature type="compositionally biased region" description="Basic and acidic residues" evidence="4">
    <location>
        <begin position="264"/>
        <end position="279"/>
    </location>
</feature>
<proteinExistence type="predicted"/>
<dbReference type="Gene3D" id="1.10.10.10">
    <property type="entry name" value="Winged helix-like DNA-binding domain superfamily/Winged helix DNA-binding domain"/>
    <property type="match status" value="1"/>
</dbReference>
<organism evidence="7 8">
    <name type="scientific">Zobellella endophytica</name>
    <dbReference type="NCBI Taxonomy" id="2116700"/>
    <lineage>
        <taxon>Bacteria</taxon>
        <taxon>Pseudomonadati</taxon>
        <taxon>Pseudomonadota</taxon>
        <taxon>Gammaproteobacteria</taxon>
        <taxon>Aeromonadales</taxon>
        <taxon>Aeromonadaceae</taxon>
        <taxon>Zobellella</taxon>
    </lineage>
</organism>
<dbReference type="InterPro" id="IPR014757">
    <property type="entry name" value="Tscrpt_reg_IclR_C"/>
</dbReference>
<dbReference type="PROSITE" id="PS51078">
    <property type="entry name" value="ICLR_ED"/>
    <property type="match status" value="1"/>
</dbReference>
<dbReference type="EMBL" id="PXYG01000007">
    <property type="protein sequence ID" value="PSJ44106.1"/>
    <property type="molecule type" value="Genomic_DNA"/>
</dbReference>
<dbReference type="NCBIfam" id="NF007341">
    <property type="entry name" value="PRK09834.1-3"/>
    <property type="match status" value="1"/>
</dbReference>
<evidence type="ECO:0000313" key="8">
    <source>
        <dbReference type="Proteomes" id="UP000240243"/>
    </source>
</evidence>
<dbReference type="AlphaFoldDB" id="A0A2P7R1L3"/>
<reference evidence="7 8" key="1">
    <citation type="submission" date="2018-03" db="EMBL/GenBank/DDBJ databases">
        <title>The draft genome of Zobellella sp. 59N8.</title>
        <authorList>
            <person name="Liu L."/>
            <person name="Li L."/>
            <person name="Zhang X."/>
            <person name="Liang L."/>
            <person name="Wang T."/>
        </authorList>
    </citation>
    <scope>NUCLEOTIDE SEQUENCE [LARGE SCALE GENOMIC DNA]</scope>
    <source>
        <strain evidence="7 8">59N8</strain>
    </source>
</reference>
<dbReference type="PANTHER" id="PTHR30136">
    <property type="entry name" value="HELIX-TURN-HELIX TRANSCRIPTIONAL REGULATOR, ICLR FAMILY"/>
    <property type="match status" value="1"/>
</dbReference>
<evidence type="ECO:0000256" key="1">
    <source>
        <dbReference type="ARBA" id="ARBA00023015"/>
    </source>
</evidence>
<dbReference type="InterPro" id="IPR029016">
    <property type="entry name" value="GAF-like_dom_sf"/>
</dbReference>
<dbReference type="Pfam" id="PF01614">
    <property type="entry name" value="IclR_C"/>
    <property type="match status" value="1"/>
</dbReference>
<dbReference type="PANTHER" id="PTHR30136:SF23">
    <property type="entry name" value="DNA-BINDING TRANSCRIPTIONAL ACTIVATOR MHPR"/>
    <property type="match status" value="1"/>
</dbReference>
<evidence type="ECO:0000259" key="6">
    <source>
        <dbReference type="PROSITE" id="PS51078"/>
    </source>
</evidence>
<dbReference type="Gene3D" id="3.30.450.40">
    <property type="match status" value="1"/>
</dbReference>
<dbReference type="Proteomes" id="UP000240243">
    <property type="component" value="Unassembled WGS sequence"/>
</dbReference>
<dbReference type="OrthoDB" id="9807558at2"/>
<name>A0A2P7R1L3_9GAMM</name>
<dbReference type="SUPFAM" id="SSF46785">
    <property type="entry name" value="Winged helix' DNA-binding domain"/>
    <property type="match status" value="1"/>
</dbReference>
<dbReference type="SUPFAM" id="SSF55781">
    <property type="entry name" value="GAF domain-like"/>
    <property type="match status" value="1"/>
</dbReference>